<reference evidence="1 2" key="1">
    <citation type="journal article" date="2020" name="bioRxiv">
        <title>Metabolic contributions of an alphaproteobacterial endosymbiont in the apicomplexan Cardiosporidium cionae.</title>
        <authorList>
            <person name="Hunter E.S."/>
            <person name="Paight C.J."/>
            <person name="Lane C.E."/>
        </authorList>
    </citation>
    <scope>NUCLEOTIDE SEQUENCE [LARGE SCALE GENOMIC DNA]</scope>
    <source>
        <strain evidence="1">ESH_2018</strain>
    </source>
</reference>
<protein>
    <submittedName>
        <fullName evidence="1">Crystallin J1A</fullName>
    </submittedName>
</protein>
<comment type="caution">
    <text evidence="1">The sequence shown here is derived from an EMBL/GenBank/DDBJ whole genome shotgun (WGS) entry which is preliminary data.</text>
</comment>
<evidence type="ECO:0000313" key="2">
    <source>
        <dbReference type="Proteomes" id="UP000823046"/>
    </source>
</evidence>
<organism evidence="1 2">
    <name type="scientific">Cardiosporidium cionae</name>
    <dbReference type="NCBI Taxonomy" id="476202"/>
    <lineage>
        <taxon>Eukaryota</taxon>
        <taxon>Sar</taxon>
        <taxon>Alveolata</taxon>
        <taxon>Apicomplexa</taxon>
        <taxon>Aconoidasida</taxon>
        <taxon>Nephromycida</taxon>
        <taxon>Cardiosporidium</taxon>
    </lineage>
</organism>
<dbReference type="InterPro" id="IPR005502">
    <property type="entry name" value="Ribosyl_crysJ1"/>
</dbReference>
<proteinExistence type="predicted"/>
<dbReference type="SUPFAM" id="SSF101478">
    <property type="entry name" value="ADP-ribosylglycohydrolase"/>
    <property type="match status" value="1"/>
</dbReference>
<dbReference type="PANTHER" id="PTHR16222">
    <property type="entry name" value="ADP-RIBOSYLGLYCOHYDROLASE"/>
    <property type="match status" value="1"/>
</dbReference>
<accession>A0ABQ7J770</accession>
<dbReference type="Pfam" id="PF03747">
    <property type="entry name" value="ADP_ribosyl_GH"/>
    <property type="match status" value="1"/>
</dbReference>
<dbReference type="PANTHER" id="PTHR16222:SF17">
    <property type="entry name" value="SELENOPROTEIN J"/>
    <property type="match status" value="1"/>
</dbReference>
<sequence length="337" mass="37066">MSIKGAILGLFTADAASVNSHWLYPKFFSEKYAEFVEKANGAPEFIEPIYNPFYRQPLSPYASQSIVLLESLIAKNGFDRADYAARLFETFGPNTVYDNPPKVVNPLVGNPVQGGMCNASIRNFLQVYKEKGAEGETGLSHDNQADGYSKIPIIVAFYAGNPNLPKIIEEILSVTQDCTESLRTSIAAARLFEAALQGKFTAESFDAFLNGTQFQDGIIETTRKELQTLHDATTSLEEFSTNGLGNLACTVPGSFYTALYSLRNSMRETTTHSELFLKTIRDTILLNGCNASRASYLGALLGAAYGLSIIPDHFLTKTQNVTRYKDLANKLEVLTQK</sequence>
<dbReference type="InterPro" id="IPR050792">
    <property type="entry name" value="ADP-ribosylglycohydrolase"/>
</dbReference>
<gene>
    <name evidence="1" type="ORF">IE077_003921</name>
</gene>
<name>A0ABQ7J770_9APIC</name>
<dbReference type="InterPro" id="IPR036705">
    <property type="entry name" value="Ribosyl_crysJ1_sf"/>
</dbReference>
<dbReference type="Proteomes" id="UP000823046">
    <property type="component" value="Unassembled WGS sequence"/>
</dbReference>
<dbReference type="Gene3D" id="1.10.4080.10">
    <property type="entry name" value="ADP-ribosylation/Crystallin J1"/>
    <property type="match status" value="1"/>
</dbReference>
<keyword evidence="2" id="KW-1185">Reference proteome</keyword>
<evidence type="ECO:0000313" key="1">
    <source>
        <dbReference type="EMBL" id="KAF8819833.1"/>
    </source>
</evidence>
<dbReference type="EMBL" id="JADAQX010000585">
    <property type="protein sequence ID" value="KAF8819833.1"/>
    <property type="molecule type" value="Genomic_DNA"/>
</dbReference>